<dbReference type="PROSITE" id="PS50085">
    <property type="entry name" value="RAPGAP"/>
    <property type="match status" value="1"/>
</dbReference>
<dbReference type="PROSITE" id="PS50106">
    <property type="entry name" value="PDZ"/>
    <property type="match status" value="1"/>
</dbReference>
<dbReference type="InterPro" id="IPR036034">
    <property type="entry name" value="PDZ_sf"/>
</dbReference>
<organism evidence="8 9">
    <name type="scientific">Oedothorax gibbosus</name>
    <dbReference type="NCBI Taxonomy" id="931172"/>
    <lineage>
        <taxon>Eukaryota</taxon>
        <taxon>Metazoa</taxon>
        <taxon>Ecdysozoa</taxon>
        <taxon>Arthropoda</taxon>
        <taxon>Chelicerata</taxon>
        <taxon>Arachnida</taxon>
        <taxon>Araneae</taxon>
        <taxon>Araneomorphae</taxon>
        <taxon>Entelegynae</taxon>
        <taxon>Araneoidea</taxon>
        <taxon>Linyphiidae</taxon>
        <taxon>Erigoninae</taxon>
        <taxon>Oedothorax</taxon>
    </lineage>
</organism>
<feature type="compositionally biased region" description="Basic and acidic residues" evidence="5">
    <location>
        <begin position="89"/>
        <end position="101"/>
    </location>
</feature>
<evidence type="ECO:0008006" key="10">
    <source>
        <dbReference type="Google" id="ProtNLM"/>
    </source>
</evidence>
<evidence type="ECO:0000259" key="7">
    <source>
        <dbReference type="PROSITE" id="PS50106"/>
    </source>
</evidence>
<evidence type="ECO:0000313" key="9">
    <source>
        <dbReference type="Proteomes" id="UP000827092"/>
    </source>
</evidence>
<dbReference type="Gene3D" id="3.40.50.11210">
    <property type="entry name" value="Rap/Ran-GAP"/>
    <property type="match status" value="1"/>
</dbReference>
<feature type="region of interest" description="Disordered" evidence="5">
    <location>
        <begin position="66"/>
        <end position="101"/>
    </location>
</feature>
<dbReference type="GO" id="GO:0005737">
    <property type="term" value="C:cytoplasm"/>
    <property type="evidence" value="ECO:0007669"/>
    <property type="project" value="TreeGrafter"/>
</dbReference>
<proteinExistence type="predicted"/>
<evidence type="ECO:0000259" key="6">
    <source>
        <dbReference type="PROSITE" id="PS50085"/>
    </source>
</evidence>
<dbReference type="InterPro" id="IPR000331">
    <property type="entry name" value="Rap/Ran_GAP_dom"/>
</dbReference>
<feature type="compositionally biased region" description="Low complexity" evidence="5">
    <location>
        <begin position="1234"/>
        <end position="1249"/>
    </location>
</feature>
<reference evidence="8 9" key="1">
    <citation type="journal article" date="2022" name="Nat. Ecol. Evol.">
        <title>A masculinizing supergene underlies an exaggerated male reproductive morph in a spider.</title>
        <authorList>
            <person name="Hendrickx F."/>
            <person name="De Corte Z."/>
            <person name="Sonet G."/>
            <person name="Van Belleghem S.M."/>
            <person name="Kostlbacher S."/>
            <person name="Vangestel C."/>
        </authorList>
    </citation>
    <scope>NUCLEOTIDE SEQUENCE [LARGE SCALE GENOMIC DNA]</scope>
    <source>
        <strain evidence="8">W744_W776</strain>
    </source>
</reference>
<dbReference type="PANTHER" id="PTHR15711">
    <property type="entry name" value="RAP GTPASE-ACTIVATING PROTEIN"/>
    <property type="match status" value="1"/>
</dbReference>
<feature type="compositionally biased region" description="Polar residues" evidence="5">
    <location>
        <begin position="319"/>
        <end position="339"/>
    </location>
</feature>
<feature type="region of interest" description="Disordered" evidence="5">
    <location>
        <begin position="1349"/>
        <end position="1391"/>
    </location>
</feature>
<evidence type="ECO:0000256" key="3">
    <source>
        <dbReference type="ARBA" id="ARBA00023054"/>
    </source>
</evidence>
<dbReference type="FunFam" id="3.40.50.11210:FF:000002">
    <property type="entry name" value="Signal-induced proliferation-associated 1-like protein 1"/>
    <property type="match status" value="1"/>
</dbReference>
<feature type="compositionally biased region" description="Polar residues" evidence="5">
    <location>
        <begin position="1047"/>
        <end position="1056"/>
    </location>
</feature>
<gene>
    <name evidence="8" type="ORF">JTE90_027741</name>
</gene>
<dbReference type="PANTHER" id="PTHR15711:SF22">
    <property type="entry name" value="RAP-GAP DOMAIN-CONTAINING PROTEIN"/>
    <property type="match status" value="1"/>
</dbReference>
<dbReference type="Gene3D" id="2.30.42.10">
    <property type="match status" value="1"/>
</dbReference>
<feature type="coiled-coil region" evidence="4">
    <location>
        <begin position="1500"/>
        <end position="1541"/>
    </location>
</feature>
<accession>A0AAV6UI23</accession>
<feature type="compositionally biased region" description="Polar residues" evidence="5">
    <location>
        <begin position="1205"/>
        <end position="1220"/>
    </location>
</feature>
<feature type="region of interest" description="Disordered" evidence="5">
    <location>
        <begin position="1187"/>
        <end position="1311"/>
    </location>
</feature>
<keyword evidence="1" id="KW-0343">GTPase activation</keyword>
<keyword evidence="2" id="KW-0597">Phosphoprotein</keyword>
<feature type="region of interest" description="Disordered" evidence="5">
    <location>
        <begin position="1021"/>
        <end position="1062"/>
    </location>
</feature>
<dbReference type="Proteomes" id="UP000827092">
    <property type="component" value="Unassembled WGS sequence"/>
</dbReference>
<feature type="domain" description="PDZ" evidence="7">
    <location>
        <begin position="910"/>
        <end position="974"/>
    </location>
</feature>
<keyword evidence="3 4" id="KW-0175">Coiled coil</keyword>
<feature type="domain" description="Rap-GAP" evidence="6">
    <location>
        <begin position="555"/>
        <end position="772"/>
    </location>
</feature>
<dbReference type="EMBL" id="JAFNEN010000403">
    <property type="protein sequence ID" value="KAG8183816.1"/>
    <property type="molecule type" value="Genomic_DNA"/>
</dbReference>
<feature type="compositionally biased region" description="Polar residues" evidence="5">
    <location>
        <begin position="1368"/>
        <end position="1387"/>
    </location>
</feature>
<evidence type="ECO:0000313" key="8">
    <source>
        <dbReference type="EMBL" id="KAG8183816.1"/>
    </source>
</evidence>
<keyword evidence="9" id="KW-1185">Reference proteome</keyword>
<dbReference type="SUPFAM" id="SSF50156">
    <property type="entry name" value="PDZ domain-like"/>
    <property type="match status" value="1"/>
</dbReference>
<dbReference type="InterPro" id="IPR050989">
    <property type="entry name" value="Rap1_Ran_GAP"/>
</dbReference>
<sequence>MENGDNLRSSDSILIGNGLTSDILRARAKQYYNNCHPHVPRQAFQSNAIPKCGSMTQINGYVNGLKTPSKHEQAPRNVVNPSSCPPVRYRNDRPHRTHSERSNKLENLNYMVSSSNGALPNKAGLYRSNSSLDLDHSVEMLEERTGILRRDYGSASSLDLISATGESFFAMLREFRRENFDQRSPGPAKIQEFLKGKIDPPPSTQNASNTLANGPESFDESNSPKIKNKFHKLWDIKDRSKGKSKLLNSEPSIFKKLRGSKVDMSDCTGKGSDNSLDAESRYEDKMRRKAFAHYDCESVIANLSYASRLRSLLSRRRNTTTGASAASMQNRSQSNNHENCNPEDSDPGDGQSSELLLSCPFFRNELGGEEERVISLNRTTCKKQKAPEDAFGILPTVHKPNMAYGVSVLEKSSGSRWSQRFCPYQQHPLQMEKTGAGVLYYRLFFHGQDHQNWFGNDENLGPVAISIKREKMEHVDNSAKNSSGTVTHYQYRMIIRTSELLVMRGTVLEESVPTIARSSQPRLCHAKEVIEYIAPELHLPCLRLAIPSPQTEEHLLRLDEQGLTKTFKIGVMYCKAGQGTEEEMYNNEFAGPAFEEFLDMLGQRVRLKGFDKYRGGLDTKTDTTGLYSIFTNHQDCEVMFHVSTLLPYTPNNKQQLLRKRHIGNDIVTIVFQEPDALPFTPKNIRSQFQHVFIVVRVVNPCSDNTCYRVSVSRSKEVTPFGPPISAGAIYPKSKKFADFLLAKVINAENAAHRSDKFVTMAQRTRQEYLKDLATNYCTNTTIDSGPKFSILSFGGRKKERSRPRFIPDSYVLGAISWQVQAEDFGRSTVVDCLLAISVDTLVVMDETTQEVIFICPCASILGWTSHTTSLKIFYHQGECLVIRSKDPDVDEIQEIVSRLQAVSEGAESQELILRRNSLGQLGFHVQFEGVITEVENYGFAWQAGLRQGSRLVEICKIAVATLSYDQMVDLLKTSMTVSVTVIPPLSSGTSRKGCNLHNCNYLSMGSMGDYENIGICDHGESHHKSATPRQQSAFHSQRITSRREGHSNPQLSNRSPSMDRIIPKTDVRNIFSDTHRNHPPHHSILSLRNIPDQSQNLLPSRLSAYAGANSLSSVSPPSLSDKPRSSPVYLSHDHGLPAYGNISNHLHRSFHDRSRNGVGPRLTHVGGMVSARSELSLNEINPSFHVRTHSHQKMSSLCPPHALKNGSQSPPENGNPSPSQRTHHSPGNAFSKRSPSSVNSDYHSDSSNDWPQGTGSADELCDSRVNGSPHRFIQDQKAHSSHHPSRKLQESTQSKLSRLRPGVTTGVSRPSKPTVNFVAIASSGSSCSGSTSTLQEDLFKLINPEYLDSDSNSEDPLSSHLDSDNASRTHLSTPSSSLERSAGNTPDPNLDVILTKAQPAHVIASEPSSPAASDIRLDRLSPRVISPERVQNKFKPLPPPPSSPSLLSMTDNRDIDWANLVSSAVKGIEGLPFGSASWLAEAEKQLCLEGNTLGSGIPNVKELEARLLKMQQDLLKEQHQKANLENEVIHLREENQRLQARSQTAAIHIQQLQEWYGFQPPEE</sequence>
<feature type="region of interest" description="Disordered" evidence="5">
    <location>
        <begin position="317"/>
        <end position="351"/>
    </location>
</feature>
<name>A0AAV6UI23_9ARAC</name>
<protein>
    <recommendedName>
        <fullName evidence="10">Signal-induced proliferation-associated 1-like protein 2</fullName>
    </recommendedName>
</protein>
<evidence type="ECO:0000256" key="1">
    <source>
        <dbReference type="ARBA" id="ARBA00022468"/>
    </source>
</evidence>
<evidence type="ECO:0000256" key="4">
    <source>
        <dbReference type="SAM" id="Coils"/>
    </source>
</evidence>
<dbReference type="CDD" id="cd06745">
    <property type="entry name" value="PDZ_SIPA1-like"/>
    <property type="match status" value="1"/>
</dbReference>
<dbReference type="SUPFAM" id="SSF111347">
    <property type="entry name" value="Rap/Ran-GAP"/>
    <property type="match status" value="1"/>
</dbReference>
<evidence type="ECO:0000256" key="5">
    <source>
        <dbReference type="SAM" id="MobiDB-lite"/>
    </source>
</evidence>
<evidence type="ECO:0000256" key="2">
    <source>
        <dbReference type="ARBA" id="ARBA00022553"/>
    </source>
</evidence>
<feature type="region of interest" description="Disordered" evidence="5">
    <location>
        <begin position="193"/>
        <end position="224"/>
    </location>
</feature>
<dbReference type="InterPro" id="IPR001478">
    <property type="entry name" value="PDZ"/>
</dbReference>
<feature type="compositionally biased region" description="Polar residues" evidence="5">
    <location>
        <begin position="1027"/>
        <end position="1039"/>
    </location>
</feature>
<dbReference type="SMART" id="SM00228">
    <property type="entry name" value="PDZ"/>
    <property type="match status" value="1"/>
</dbReference>
<dbReference type="Pfam" id="PF02145">
    <property type="entry name" value="Rap_GAP"/>
    <property type="match status" value="1"/>
</dbReference>
<comment type="caution">
    <text evidence="8">The sequence shown here is derived from an EMBL/GenBank/DDBJ whole genome shotgun (WGS) entry which is preliminary data.</text>
</comment>
<dbReference type="GO" id="GO:0051056">
    <property type="term" value="P:regulation of small GTPase mediated signal transduction"/>
    <property type="evidence" value="ECO:0007669"/>
    <property type="project" value="InterPro"/>
</dbReference>
<dbReference type="GO" id="GO:0005096">
    <property type="term" value="F:GTPase activator activity"/>
    <property type="evidence" value="ECO:0007669"/>
    <property type="project" value="UniProtKB-KW"/>
</dbReference>
<dbReference type="InterPro" id="IPR035974">
    <property type="entry name" value="Rap/Ran-GAP_sf"/>
</dbReference>